<proteinExistence type="inferred from homology"/>
<dbReference type="InterPro" id="IPR052049">
    <property type="entry name" value="Electron_transfer_protein"/>
</dbReference>
<keyword evidence="3" id="KW-1003">Cell membrane</keyword>
<dbReference type="Gene3D" id="1.20.1630.10">
    <property type="entry name" value="Formate dehydrogenase/DMSO reductase domain"/>
    <property type="match status" value="1"/>
</dbReference>
<comment type="subcellular location">
    <subcellularLocation>
        <location evidence="1">Cell membrane</location>
        <topology evidence="1">Multi-pass membrane protein</topology>
    </subcellularLocation>
</comment>
<reference evidence="8" key="1">
    <citation type="submission" date="2019-05" db="EMBL/GenBank/DDBJ databases">
        <authorList>
            <consortium name="Pathogen Informatics"/>
        </authorList>
    </citation>
    <scope>NUCLEOTIDE SEQUENCE [LARGE SCALE GENOMIC DNA]</scope>
    <source>
        <strain evidence="8">NCTC12965</strain>
    </source>
</reference>
<evidence type="ECO:0000256" key="2">
    <source>
        <dbReference type="ARBA" id="ARBA00008929"/>
    </source>
</evidence>
<dbReference type="PANTHER" id="PTHR34856:SF2">
    <property type="entry name" value="PROTEIN NRFD"/>
    <property type="match status" value="1"/>
</dbReference>
<feature type="transmembrane region" description="Helical" evidence="7">
    <location>
        <begin position="43"/>
        <end position="59"/>
    </location>
</feature>
<dbReference type="AlphaFoldDB" id="A0A4U9WEQ2"/>
<evidence type="ECO:0000256" key="1">
    <source>
        <dbReference type="ARBA" id="ARBA00004651"/>
    </source>
</evidence>
<organism evidence="8">
    <name type="scientific">Serratia fonticola</name>
    <dbReference type="NCBI Taxonomy" id="47917"/>
    <lineage>
        <taxon>Bacteria</taxon>
        <taxon>Pseudomonadati</taxon>
        <taxon>Pseudomonadota</taxon>
        <taxon>Gammaproteobacteria</taxon>
        <taxon>Enterobacterales</taxon>
        <taxon>Yersiniaceae</taxon>
        <taxon>Serratia</taxon>
    </lineage>
</organism>
<evidence type="ECO:0000256" key="3">
    <source>
        <dbReference type="ARBA" id="ARBA00022475"/>
    </source>
</evidence>
<dbReference type="EMBL" id="CABEEZ010000147">
    <property type="protein sequence ID" value="VTR57701.1"/>
    <property type="molecule type" value="Genomic_DNA"/>
</dbReference>
<evidence type="ECO:0000256" key="5">
    <source>
        <dbReference type="ARBA" id="ARBA00022989"/>
    </source>
</evidence>
<dbReference type="InterPro" id="IPR005614">
    <property type="entry name" value="NrfD-like"/>
</dbReference>
<evidence type="ECO:0000256" key="4">
    <source>
        <dbReference type="ARBA" id="ARBA00022692"/>
    </source>
</evidence>
<protein>
    <submittedName>
        <fullName evidence="8">Formate-dependent nitrite reductase, membrane component</fullName>
    </submittedName>
</protein>
<sequence>MLFLFSGVSSGIAVALLVAAFGPKGHLHSREVHFLHRLETPVVWLEIFLLAAFFIGLWLGDDGKLRACRRAWRWVLVLVVSGWASSAVG</sequence>
<dbReference type="GO" id="GO:0005886">
    <property type="term" value="C:plasma membrane"/>
    <property type="evidence" value="ECO:0007669"/>
    <property type="project" value="UniProtKB-SubCell"/>
</dbReference>
<gene>
    <name evidence="8" type="ORF">NCTC12965_07475</name>
</gene>
<keyword evidence="4 7" id="KW-0812">Transmembrane</keyword>
<name>A0A4U9WEQ2_SERFO</name>
<keyword evidence="6 7" id="KW-0472">Membrane</keyword>
<comment type="similarity">
    <text evidence="2">Belongs to the NrfD family.</text>
</comment>
<evidence type="ECO:0000313" key="8">
    <source>
        <dbReference type="EMBL" id="VTR57701.1"/>
    </source>
</evidence>
<dbReference type="PANTHER" id="PTHR34856">
    <property type="entry name" value="PROTEIN NRFD"/>
    <property type="match status" value="1"/>
</dbReference>
<evidence type="ECO:0000256" key="7">
    <source>
        <dbReference type="SAM" id="Phobius"/>
    </source>
</evidence>
<keyword evidence="5 7" id="KW-1133">Transmembrane helix</keyword>
<evidence type="ECO:0000256" key="6">
    <source>
        <dbReference type="ARBA" id="ARBA00023136"/>
    </source>
</evidence>
<dbReference type="Pfam" id="PF03916">
    <property type="entry name" value="NrfD"/>
    <property type="match status" value="1"/>
</dbReference>
<accession>A0A4U9WEQ2</accession>